<dbReference type="PANTHER" id="PTHR43133">
    <property type="entry name" value="RNA POLYMERASE ECF-TYPE SIGMA FACTO"/>
    <property type="match status" value="1"/>
</dbReference>
<dbReference type="InterPro" id="IPR013325">
    <property type="entry name" value="RNA_pol_sigma_r2"/>
</dbReference>
<dbReference type="OrthoDB" id="9797134at2"/>
<name>A0A0J8GXK1_9ALTE</name>
<proteinExistence type="inferred from homology"/>
<evidence type="ECO:0000256" key="4">
    <source>
        <dbReference type="ARBA" id="ARBA00023163"/>
    </source>
</evidence>
<dbReference type="InterPro" id="IPR007627">
    <property type="entry name" value="RNA_pol_sigma70_r2"/>
</dbReference>
<keyword evidence="3" id="KW-0731">Sigma factor</keyword>
<dbReference type="PANTHER" id="PTHR43133:SF25">
    <property type="entry name" value="RNA POLYMERASE SIGMA FACTOR RFAY-RELATED"/>
    <property type="match status" value="1"/>
</dbReference>
<evidence type="ECO:0008006" key="9">
    <source>
        <dbReference type="Google" id="ProtNLM"/>
    </source>
</evidence>
<evidence type="ECO:0000313" key="7">
    <source>
        <dbReference type="EMBL" id="KMT65979.1"/>
    </source>
</evidence>
<evidence type="ECO:0000256" key="1">
    <source>
        <dbReference type="ARBA" id="ARBA00010641"/>
    </source>
</evidence>
<sequence length="185" mass="21550">MNQVLSFFKQANKEQSFEAKLAPYIDLLFKVAYQYTGTKSDAEDLTQDLLIYLYENQQKLQKVEKLKPWLMRCLYHKFIDNCRRNKNHNQVTELDDTCLENLAAHKNDYAQTIMNQQIVVGLQTLSPNQRAVVSLHDIQGHSLTELAEILDKPLGTLKSDLHRARAKLKNFLKLQPSDLDLRQYL</sequence>
<dbReference type="InterPro" id="IPR014284">
    <property type="entry name" value="RNA_pol_sigma-70_dom"/>
</dbReference>
<dbReference type="EMBL" id="LAZL01000007">
    <property type="protein sequence ID" value="KMT65979.1"/>
    <property type="molecule type" value="Genomic_DNA"/>
</dbReference>
<dbReference type="SUPFAM" id="SSF88659">
    <property type="entry name" value="Sigma3 and sigma4 domains of RNA polymerase sigma factors"/>
    <property type="match status" value="1"/>
</dbReference>
<dbReference type="Pfam" id="PF08281">
    <property type="entry name" value="Sigma70_r4_2"/>
    <property type="match status" value="1"/>
</dbReference>
<dbReference type="NCBIfam" id="TIGR02937">
    <property type="entry name" value="sigma70-ECF"/>
    <property type="match status" value="1"/>
</dbReference>
<dbReference type="InterPro" id="IPR036388">
    <property type="entry name" value="WH-like_DNA-bd_sf"/>
</dbReference>
<evidence type="ECO:0000256" key="2">
    <source>
        <dbReference type="ARBA" id="ARBA00023015"/>
    </source>
</evidence>
<dbReference type="CDD" id="cd06171">
    <property type="entry name" value="Sigma70_r4"/>
    <property type="match status" value="1"/>
</dbReference>
<accession>A0A0J8GXK1</accession>
<dbReference type="GO" id="GO:0016987">
    <property type="term" value="F:sigma factor activity"/>
    <property type="evidence" value="ECO:0007669"/>
    <property type="project" value="UniProtKB-KW"/>
</dbReference>
<dbReference type="STRING" id="1513271.XM47_05860"/>
<reference evidence="7 8" key="1">
    <citation type="submission" date="2015-04" db="EMBL/GenBank/DDBJ databases">
        <title>Draft Genome Sequence of the Novel Agar-Digesting Marine Bacterium Q1.</title>
        <authorList>
            <person name="Li Y."/>
            <person name="Li D."/>
            <person name="Chen G."/>
            <person name="Du Z."/>
        </authorList>
    </citation>
    <scope>NUCLEOTIDE SEQUENCE [LARGE SCALE GENOMIC DNA]</scope>
    <source>
        <strain evidence="7 8">Q1</strain>
    </source>
</reference>
<keyword evidence="2" id="KW-0805">Transcription regulation</keyword>
<dbReference type="InterPro" id="IPR039425">
    <property type="entry name" value="RNA_pol_sigma-70-like"/>
</dbReference>
<evidence type="ECO:0000256" key="3">
    <source>
        <dbReference type="ARBA" id="ARBA00023082"/>
    </source>
</evidence>
<gene>
    <name evidence="7" type="ORF">XM47_05860</name>
</gene>
<evidence type="ECO:0000259" key="6">
    <source>
        <dbReference type="Pfam" id="PF08281"/>
    </source>
</evidence>
<comment type="similarity">
    <text evidence="1">Belongs to the sigma-70 factor family. ECF subfamily.</text>
</comment>
<dbReference type="GO" id="GO:0006352">
    <property type="term" value="P:DNA-templated transcription initiation"/>
    <property type="evidence" value="ECO:0007669"/>
    <property type="project" value="InterPro"/>
</dbReference>
<dbReference type="InterPro" id="IPR013324">
    <property type="entry name" value="RNA_pol_sigma_r3/r4-like"/>
</dbReference>
<dbReference type="InterPro" id="IPR013249">
    <property type="entry name" value="RNA_pol_sigma70_r4_t2"/>
</dbReference>
<dbReference type="Gene3D" id="1.10.10.10">
    <property type="entry name" value="Winged helix-like DNA-binding domain superfamily/Winged helix DNA-binding domain"/>
    <property type="match status" value="1"/>
</dbReference>
<feature type="domain" description="RNA polymerase sigma factor 70 region 4 type 2" evidence="6">
    <location>
        <begin position="122"/>
        <end position="168"/>
    </location>
</feature>
<protein>
    <recommendedName>
        <fullName evidence="9">RNA polymerase subunit sigma-24</fullName>
    </recommendedName>
</protein>
<dbReference type="RefSeq" id="WP_048690693.1">
    <property type="nucleotide sequence ID" value="NZ_KQ130485.1"/>
</dbReference>
<dbReference type="Proteomes" id="UP000037600">
    <property type="component" value="Unassembled WGS sequence"/>
</dbReference>
<dbReference type="Gene3D" id="1.10.1740.10">
    <property type="match status" value="1"/>
</dbReference>
<dbReference type="AlphaFoldDB" id="A0A0J8GXK1"/>
<dbReference type="Pfam" id="PF04542">
    <property type="entry name" value="Sigma70_r2"/>
    <property type="match status" value="1"/>
</dbReference>
<organism evidence="7 8">
    <name type="scientific">Catenovulum maritimum</name>
    <dbReference type="NCBI Taxonomy" id="1513271"/>
    <lineage>
        <taxon>Bacteria</taxon>
        <taxon>Pseudomonadati</taxon>
        <taxon>Pseudomonadota</taxon>
        <taxon>Gammaproteobacteria</taxon>
        <taxon>Alteromonadales</taxon>
        <taxon>Alteromonadaceae</taxon>
        <taxon>Catenovulum</taxon>
    </lineage>
</organism>
<keyword evidence="8" id="KW-1185">Reference proteome</keyword>
<comment type="caution">
    <text evidence="7">The sequence shown here is derived from an EMBL/GenBank/DDBJ whole genome shotgun (WGS) entry which is preliminary data.</text>
</comment>
<dbReference type="GO" id="GO:0003677">
    <property type="term" value="F:DNA binding"/>
    <property type="evidence" value="ECO:0007669"/>
    <property type="project" value="InterPro"/>
</dbReference>
<feature type="domain" description="RNA polymerase sigma-70 region 2" evidence="5">
    <location>
        <begin position="24"/>
        <end position="86"/>
    </location>
</feature>
<evidence type="ECO:0000313" key="8">
    <source>
        <dbReference type="Proteomes" id="UP000037600"/>
    </source>
</evidence>
<evidence type="ECO:0000259" key="5">
    <source>
        <dbReference type="Pfam" id="PF04542"/>
    </source>
</evidence>
<dbReference type="SUPFAM" id="SSF88946">
    <property type="entry name" value="Sigma2 domain of RNA polymerase sigma factors"/>
    <property type="match status" value="1"/>
</dbReference>
<keyword evidence="4" id="KW-0804">Transcription</keyword>